<reference evidence="2" key="1">
    <citation type="journal article" date="2014" name="Nat. Genet.">
        <title>The genome of the stress-tolerant wild tomato species Solanum pennellii.</title>
        <authorList>
            <person name="Bolger A."/>
            <person name="Scossa F."/>
            <person name="Bolger M.E."/>
            <person name="Lanz C."/>
            <person name="Maumus F."/>
            <person name="Tohge T."/>
            <person name="Quesneville H."/>
            <person name="Alseekh S."/>
            <person name="Sorensen I."/>
            <person name="Lichtenstein G."/>
            <person name="Fich E.A."/>
            <person name="Conte M."/>
            <person name="Keller H."/>
            <person name="Schneeberger K."/>
            <person name="Schwacke R."/>
            <person name="Ofner I."/>
            <person name="Vrebalov J."/>
            <person name="Xu Y."/>
            <person name="Osorio S."/>
            <person name="Aflitos S.A."/>
            <person name="Schijlen E."/>
            <person name="Jimenez-Gomez J.M."/>
            <person name="Ryngajllo M."/>
            <person name="Kimura S."/>
            <person name="Kumar R."/>
            <person name="Koenig D."/>
            <person name="Headland L.R."/>
            <person name="Maloof J.N."/>
            <person name="Sinha N."/>
            <person name="van Ham R.C."/>
            <person name="Lankhorst R.K."/>
            <person name="Mao L."/>
            <person name="Vogel A."/>
            <person name="Arsova B."/>
            <person name="Panstruga R."/>
            <person name="Fei Z."/>
            <person name="Rose J.K."/>
            <person name="Zamir D."/>
            <person name="Carrari F."/>
            <person name="Giovannoni J.J."/>
            <person name="Weigel D."/>
            <person name="Usadel B."/>
            <person name="Fernie A.R."/>
        </authorList>
    </citation>
    <scope>NUCLEOTIDE SEQUENCE [LARGE SCALE GENOMIC DNA]</scope>
    <source>
        <strain evidence="2">cv. LA0716</strain>
    </source>
</reference>
<evidence type="ECO:0000313" key="2">
    <source>
        <dbReference type="Proteomes" id="UP000694930"/>
    </source>
</evidence>
<dbReference type="Proteomes" id="UP000694930">
    <property type="component" value="Chromosome 9"/>
</dbReference>
<proteinExistence type="predicted"/>
<evidence type="ECO:0000256" key="1">
    <source>
        <dbReference type="SAM" id="MobiDB-lite"/>
    </source>
</evidence>
<feature type="compositionally biased region" description="Polar residues" evidence="1">
    <location>
        <begin position="1"/>
        <end position="11"/>
    </location>
</feature>
<organism evidence="2 3">
    <name type="scientific">Solanum pennellii</name>
    <name type="common">Tomato</name>
    <name type="synonym">Lycopersicon pennellii</name>
    <dbReference type="NCBI Taxonomy" id="28526"/>
    <lineage>
        <taxon>Eukaryota</taxon>
        <taxon>Viridiplantae</taxon>
        <taxon>Streptophyta</taxon>
        <taxon>Embryophyta</taxon>
        <taxon>Tracheophyta</taxon>
        <taxon>Spermatophyta</taxon>
        <taxon>Magnoliopsida</taxon>
        <taxon>eudicotyledons</taxon>
        <taxon>Gunneridae</taxon>
        <taxon>Pentapetalae</taxon>
        <taxon>asterids</taxon>
        <taxon>lamiids</taxon>
        <taxon>Solanales</taxon>
        <taxon>Solanaceae</taxon>
        <taxon>Solanoideae</taxon>
        <taxon>Solaneae</taxon>
        <taxon>Solanum</taxon>
        <taxon>Solanum subgen. Lycopersicon</taxon>
    </lineage>
</organism>
<feature type="compositionally biased region" description="Polar residues" evidence="1">
    <location>
        <begin position="32"/>
        <end position="43"/>
    </location>
</feature>
<evidence type="ECO:0000313" key="3">
    <source>
        <dbReference type="RefSeq" id="XP_015086949.1"/>
    </source>
</evidence>
<dbReference type="PANTHER" id="PTHR11439:SF450">
    <property type="entry name" value="REVERSE TRANSCRIPTASE TY1_COPIA-TYPE DOMAIN-CONTAINING PROTEIN"/>
    <property type="match status" value="1"/>
</dbReference>
<accession>A0ABM1HKW0</accession>
<gene>
    <name evidence="3" type="primary">LOC107030058</name>
</gene>
<dbReference type="GeneID" id="107030058"/>
<reference evidence="3" key="2">
    <citation type="submission" date="2025-08" db="UniProtKB">
        <authorList>
            <consortium name="RefSeq"/>
        </authorList>
    </citation>
    <scope>IDENTIFICATION</scope>
</reference>
<dbReference type="RefSeq" id="XP_015086949.1">
    <property type="nucleotide sequence ID" value="XM_015231463.1"/>
</dbReference>
<protein>
    <submittedName>
        <fullName evidence="3">Uncharacterized protein LOC107030058</fullName>
    </submittedName>
</protein>
<feature type="region of interest" description="Disordered" evidence="1">
    <location>
        <begin position="1"/>
        <end position="51"/>
    </location>
</feature>
<sequence>MADFSNSNLVPNPSLPHKPQTSRAHHMKPRNMNPSTNLASASTPSPPTIEPTCFTEANKYKEWRAAMTYELDVFLRNDTWSLVPYDPSMNALTNSDWAGCIDDHKSTGGYAIYLGVALVSWSSKKQCTVSTSFTESEYKALAMQLLN</sequence>
<dbReference type="PANTHER" id="PTHR11439">
    <property type="entry name" value="GAG-POL-RELATED RETROTRANSPOSON"/>
    <property type="match status" value="1"/>
</dbReference>
<dbReference type="CDD" id="cd09272">
    <property type="entry name" value="RNase_HI_RT_Ty1"/>
    <property type="match status" value="1"/>
</dbReference>
<name>A0ABM1HKW0_SOLPN</name>
<keyword evidence="2" id="KW-1185">Reference proteome</keyword>